<reference evidence="3" key="1">
    <citation type="submission" date="2021-01" db="EMBL/GenBank/DDBJ databases">
        <authorList>
            <person name="Corre E."/>
            <person name="Pelletier E."/>
            <person name="Niang G."/>
            <person name="Scheremetjew M."/>
            <person name="Finn R."/>
            <person name="Kale V."/>
            <person name="Holt S."/>
            <person name="Cochrane G."/>
            <person name="Meng A."/>
            <person name="Brown T."/>
            <person name="Cohen L."/>
        </authorList>
    </citation>
    <scope>NUCLEOTIDE SEQUENCE</scope>
    <source>
        <strain evidence="3">CCMP644</strain>
    </source>
</reference>
<dbReference type="PANTHER" id="PTHR46277:SF3">
    <property type="entry name" value="BINDING PROTEIN, PUTATIVE-RELATED"/>
    <property type="match status" value="1"/>
</dbReference>
<organism evidence="3">
    <name type="scientific">Hemiselmis andersenii</name>
    <name type="common">Cryptophyte alga</name>
    <dbReference type="NCBI Taxonomy" id="464988"/>
    <lineage>
        <taxon>Eukaryota</taxon>
        <taxon>Cryptophyceae</taxon>
        <taxon>Cryptomonadales</taxon>
        <taxon>Hemiselmidaceae</taxon>
        <taxon>Hemiselmis</taxon>
    </lineage>
</organism>
<dbReference type="SUPFAM" id="SSF52087">
    <property type="entry name" value="CRAL/TRIO domain"/>
    <property type="match status" value="1"/>
</dbReference>
<accession>A0A7S1H0W5</accession>
<evidence type="ECO:0000313" key="3">
    <source>
        <dbReference type="EMBL" id="CAD8958913.1"/>
    </source>
</evidence>
<name>A0A7S1H0W5_HEMAN</name>
<dbReference type="InterPro" id="IPR001251">
    <property type="entry name" value="CRAL-TRIO_dom"/>
</dbReference>
<feature type="chain" id="PRO_5030773323" description="CRAL-TRIO domain-containing protein" evidence="1">
    <location>
        <begin position="23"/>
        <end position="285"/>
    </location>
</feature>
<feature type="domain" description="CRAL-TRIO" evidence="2">
    <location>
        <begin position="92"/>
        <end position="252"/>
    </location>
</feature>
<dbReference type="EMBL" id="HBFX01022064">
    <property type="protein sequence ID" value="CAD8958913.1"/>
    <property type="molecule type" value="Transcribed_RNA"/>
</dbReference>
<dbReference type="Gene3D" id="3.40.525.10">
    <property type="entry name" value="CRAL-TRIO lipid binding domain"/>
    <property type="match status" value="1"/>
</dbReference>
<dbReference type="Pfam" id="PF00650">
    <property type="entry name" value="CRAL_TRIO"/>
    <property type="match status" value="1"/>
</dbReference>
<dbReference type="InterPro" id="IPR036865">
    <property type="entry name" value="CRAL-TRIO_dom_sf"/>
</dbReference>
<dbReference type="AlphaFoldDB" id="A0A7S1H0W5"/>
<protein>
    <recommendedName>
        <fullName evidence="2">CRAL-TRIO domain-containing protein</fullName>
    </recommendedName>
</protein>
<dbReference type="PANTHER" id="PTHR46277">
    <property type="entry name" value="OS03G0850700 PROTEIN"/>
    <property type="match status" value="1"/>
</dbReference>
<gene>
    <name evidence="3" type="ORF">HAND00432_LOCUS13452</name>
</gene>
<evidence type="ECO:0000256" key="1">
    <source>
        <dbReference type="SAM" id="SignalP"/>
    </source>
</evidence>
<feature type="signal peptide" evidence="1">
    <location>
        <begin position="1"/>
        <end position="22"/>
    </location>
</feature>
<dbReference type="CDD" id="cd00170">
    <property type="entry name" value="SEC14"/>
    <property type="match status" value="1"/>
</dbReference>
<proteinExistence type="predicted"/>
<sequence length="285" mass="32601">MAMWVRMKRLLLCVFLIGVLEAVEGAWRLHGGAAVRLQQLRNNLDMDTRNHIAGDSELMGWLDACHGDVEEAAERCREKAAWRKGLGRVCMRQVAGRMSPPKSFTAVMEPHRDKRGDPIVWSVGLPTGSVDEITRDTVYINERLIALTKVGQVPRPMVIIDVRSPTFRPPDKALVKGGFEVVTKYYPWYAKGKTVFIGVPKPVRALFRIAKPFMSREMYDRFNFVDDYPDLRRHVGDSSMLADWGGSEHWDIKKHVWLTEIKESLTGVAISRHEKTREAEMSLYY</sequence>
<keyword evidence="1" id="KW-0732">Signal</keyword>
<evidence type="ECO:0000259" key="2">
    <source>
        <dbReference type="PROSITE" id="PS50191"/>
    </source>
</evidence>
<dbReference type="PROSITE" id="PS50191">
    <property type="entry name" value="CRAL_TRIO"/>
    <property type="match status" value="1"/>
</dbReference>